<dbReference type="InterPro" id="IPR013159">
    <property type="entry name" value="DnaA_C"/>
</dbReference>
<gene>
    <name evidence="2" type="ORF">COS91_04020</name>
</gene>
<dbReference type="GO" id="GO:0043565">
    <property type="term" value="F:sequence-specific DNA binding"/>
    <property type="evidence" value="ECO:0007669"/>
    <property type="project" value="InterPro"/>
</dbReference>
<organism evidence="2 3">
    <name type="scientific">Candidatus Desantisbacteria bacterium CG07_land_8_20_14_0_80_39_15</name>
    <dbReference type="NCBI Taxonomy" id="1974549"/>
    <lineage>
        <taxon>Bacteria</taxon>
        <taxon>Candidatus Desantisiibacteriota</taxon>
    </lineage>
</organism>
<dbReference type="GO" id="GO:0006270">
    <property type="term" value="P:DNA replication initiation"/>
    <property type="evidence" value="ECO:0007669"/>
    <property type="project" value="InterPro"/>
</dbReference>
<dbReference type="Pfam" id="PF08299">
    <property type="entry name" value="Bac_DnaA_C"/>
    <property type="match status" value="1"/>
</dbReference>
<proteinExistence type="predicted"/>
<evidence type="ECO:0000313" key="3">
    <source>
        <dbReference type="Proteomes" id="UP000229227"/>
    </source>
</evidence>
<feature type="domain" description="Chromosomal replication initiator DnaA C-terminal" evidence="1">
    <location>
        <begin position="39"/>
        <end position="105"/>
    </location>
</feature>
<dbReference type="SMART" id="SM00760">
    <property type="entry name" value="Bac_DnaA_C"/>
    <property type="match status" value="1"/>
</dbReference>
<dbReference type="Proteomes" id="UP000229227">
    <property type="component" value="Unassembled WGS sequence"/>
</dbReference>
<dbReference type="InterPro" id="IPR010921">
    <property type="entry name" value="Trp_repressor/repl_initiator"/>
</dbReference>
<dbReference type="SUPFAM" id="SSF48295">
    <property type="entry name" value="TrpR-like"/>
    <property type="match status" value="1"/>
</dbReference>
<dbReference type="Gene3D" id="1.10.1750.10">
    <property type="match status" value="1"/>
</dbReference>
<dbReference type="GO" id="GO:0005524">
    <property type="term" value="F:ATP binding"/>
    <property type="evidence" value="ECO:0007669"/>
    <property type="project" value="InterPro"/>
</dbReference>
<comment type="caution">
    <text evidence="2">The sequence shown here is derived from an EMBL/GenBank/DDBJ whole genome shotgun (WGS) entry which is preliminary data.</text>
</comment>
<dbReference type="EMBL" id="PEWN01000063">
    <property type="protein sequence ID" value="PIU51505.1"/>
    <property type="molecule type" value="Genomic_DNA"/>
</dbReference>
<sequence length="123" mass="13627">MTAGVILGKEDFVSKVKENIGKVQNQEIVKREEIDGFVSPQIIINKVAEYYGVPIQKLKDSGKANLPKKVALCLLYRRSGLTNKEIANLFGGIHYTAVSHSISRIGGNQEILQEVETLEKLIC</sequence>
<dbReference type="AlphaFoldDB" id="A0A2M6ZGL8"/>
<protein>
    <recommendedName>
        <fullName evidence="1">Chromosomal replication initiator DnaA C-terminal domain-containing protein</fullName>
    </recommendedName>
</protein>
<evidence type="ECO:0000313" key="2">
    <source>
        <dbReference type="EMBL" id="PIU51505.1"/>
    </source>
</evidence>
<reference evidence="3" key="1">
    <citation type="submission" date="2017-09" db="EMBL/GenBank/DDBJ databases">
        <title>Depth-based differentiation of microbial function through sediment-hosted aquifers and enrichment of novel symbionts in the deep terrestrial subsurface.</title>
        <authorList>
            <person name="Probst A.J."/>
            <person name="Ladd B."/>
            <person name="Jarett J.K."/>
            <person name="Geller-Mcgrath D.E."/>
            <person name="Sieber C.M.K."/>
            <person name="Emerson J.B."/>
            <person name="Anantharaman K."/>
            <person name="Thomas B.C."/>
            <person name="Malmstrom R."/>
            <person name="Stieglmeier M."/>
            <person name="Klingl A."/>
            <person name="Woyke T."/>
            <person name="Ryan C.M."/>
            <person name="Banfield J.F."/>
        </authorList>
    </citation>
    <scope>NUCLEOTIDE SEQUENCE [LARGE SCALE GENOMIC DNA]</scope>
</reference>
<dbReference type="GO" id="GO:0006275">
    <property type="term" value="P:regulation of DNA replication"/>
    <property type="evidence" value="ECO:0007669"/>
    <property type="project" value="InterPro"/>
</dbReference>
<evidence type="ECO:0000259" key="1">
    <source>
        <dbReference type="SMART" id="SM00760"/>
    </source>
</evidence>
<accession>A0A2M6ZGL8</accession>
<name>A0A2M6ZGL8_9BACT</name>